<keyword evidence="2" id="KW-1185">Reference proteome</keyword>
<name>A0A9W4SJT8_9GLOM</name>
<dbReference type="EMBL" id="CAMKVN010000900">
    <property type="protein sequence ID" value="CAI2172128.1"/>
    <property type="molecule type" value="Genomic_DNA"/>
</dbReference>
<comment type="caution">
    <text evidence="1">The sequence shown here is derived from an EMBL/GenBank/DDBJ whole genome shotgun (WGS) entry which is preliminary data.</text>
</comment>
<dbReference type="Pfam" id="PF24681">
    <property type="entry name" value="Kelch_KLHDC2_KLHL20_DRC7"/>
    <property type="match status" value="1"/>
</dbReference>
<protein>
    <submittedName>
        <fullName evidence="1">9734_t:CDS:1</fullName>
    </submittedName>
</protein>
<proteinExistence type="predicted"/>
<gene>
    <name evidence="1" type="ORF">FWILDA_LOCUS5423</name>
</gene>
<dbReference type="AlphaFoldDB" id="A0A9W4SJT8"/>
<evidence type="ECO:0000313" key="1">
    <source>
        <dbReference type="EMBL" id="CAI2172128.1"/>
    </source>
</evidence>
<evidence type="ECO:0000313" key="2">
    <source>
        <dbReference type="Proteomes" id="UP001153678"/>
    </source>
</evidence>
<accession>A0A9W4SJT8</accession>
<dbReference type="Proteomes" id="UP001153678">
    <property type="component" value="Unassembled WGS sequence"/>
</dbReference>
<dbReference type="Gene3D" id="2.120.10.80">
    <property type="entry name" value="Kelch-type beta propeller"/>
    <property type="match status" value="1"/>
</dbReference>
<dbReference type="SUPFAM" id="SSF117281">
    <property type="entry name" value="Kelch motif"/>
    <property type="match status" value="1"/>
</dbReference>
<dbReference type="InterPro" id="IPR015915">
    <property type="entry name" value="Kelch-typ_b-propeller"/>
</dbReference>
<organism evidence="1 2">
    <name type="scientific">Funneliformis geosporum</name>
    <dbReference type="NCBI Taxonomy" id="1117311"/>
    <lineage>
        <taxon>Eukaryota</taxon>
        <taxon>Fungi</taxon>
        <taxon>Fungi incertae sedis</taxon>
        <taxon>Mucoromycota</taxon>
        <taxon>Glomeromycotina</taxon>
        <taxon>Glomeromycetes</taxon>
        <taxon>Glomerales</taxon>
        <taxon>Glomeraceae</taxon>
        <taxon>Funneliformis</taxon>
    </lineage>
</organism>
<dbReference type="OrthoDB" id="432528at2759"/>
<reference evidence="1" key="1">
    <citation type="submission" date="2022-08" db="EMBL/GenBank/DDBJ databases">
        <authorList>
            <person name="Kallberg Y."/>
            <person name="Tangrot J."/>
            <person name="Rosling A."/>
        </authorList>
    </citation>
    <scope>NUCLEOTIDE SEQUENCE</scope>
    <source>
        <strain evidence="1">Wild A</strain>
    </source>
</reference>
<sequence length="84" mass="9729">MENQDNEDSFTSLVHTFNPKSEKWDVPKITGKEPSKRGYMQAVITNDGIIYSFGGRDGLIYFNDMILLDTNELKWSYANRFQSN</sequence>